<proteinExistence type="predicted"/>
<name>A0ACC2FTT1_DALPE</name>
<reference evidence="1" key="1">
    <citation type="submission" date="2021-05" db="EMBL/GenBank/DDBJ databases">
        <authorList>
            <person name="Pan Q."/>
            <person name="Jouanno E."/>
            <person name="Zahm M."/>
            <person name="Klopp C."/>
            <person name="Cabau C."/>
            <person name="Louis A."/>
            <person name="Berthelot C."/>
            <person name="Parey E."/>
            <person name="Roest Crollius H."/>
            <person name="Montfort J."/>
            <person name="Robinson-Rechavi M."/>
            <person name="Bouchez O."/>
            <person name="Lampietro C."/>
            <person name="Lopez Roques C."/>
            <person name="Donnadieu C."/>
            <person name="Postlethwait J."/>
            <person name="Bobe J."/>
            <person name="Dillon D."/>
            <person name="Chandos A."/>
            <person name="von Hippel F."/>
            <person name="Guiguen Y."/>
        </authorList>
    </citation>
    <scope>NUCLEOTIDE SEQUENCE</scope>
    <source>
        <strain evidence="1">YG-Jan2019</strain>
    </source>
</reference>
<sequence>MSGLDEVPIKTFLGSLEEMNKEVDRITAPDVTIPDYLTILQETEYVFNLENWVLQGLQNGYPRQPQTRIPVSPSVAHPSCPPYWHLFSSPQESRLASRHSSDFWEPNPRQRSRSLNPVDMRARVKFVISDSEEDDGHPSSEKGSPGSGSGQFSTGVRNNRKTCLPNVLDSPASQSTLAPLRRKKNLRQSSLSIVRTSTKGCQGNSNLASGSMSSSSLTPFRRMLTRANTENIPSFRHNEQTHPSPVISPVTSRPLGSHGASVLDSSVELLSALSPEERELLQAITERGYPLRTAIIALQKTGQQSPDKVLHYLVACDRLRGRGYDEAEVDEALEMFQNCETKAEEFLLLLSQFNEMGFQQSAIKEVLLVHDNHREQALEELMMRVA</sequence>
<keyword evidence="2" id="KW-1185">Reference proteome</keyword>
<dbReference type="EMBL" id="CM055749">
    <property type="protein sequence ID" value="KAJ7994768.1"/>
    <property type="molecule type" value="Genomic_DNA"/>
</dbReference>
<evidence type="ECO:0000313" key="2">
    <source>
        <dbReference type="Proteomes" id="UP001157502"/>
    </source>
</evidence>
<gene>
    <name evidence="1" type="ORF">DPEC_G00252900</name>
</gene>
<accession>A0ACC2FTT1</accession>
<evidence type="ECO:0000313" key="1">
    <source>
        <dbReference type="EMBL" id="KAJ7994768.1"/>
    </source>
</evidence>
<dbReference type="Proteomes" id="UP001157502">
    <property type="component" value="Chromosome 22"/>
</dbReference>
<organism evidence="1 2">
    <name type="scientific">Dallia pectoralis</name>
    <name type="common">Alaska blackfish</name>
    <dbReference type="NCBI Taxonomy" id="75939"/>
    <lineage>
        <taxon>Eukaryota</taxon>
        <taxon>Metazoa</taxon>
        <taxon>Chordata</taxon>
        <taxon>Craniata</taxon>
        <taxon>Vertebrata</taxon>
        <taxon>Euteleostomi</taxon>
        <taxon>Actinopterygii</taxon>
        <taxon>Neopterygii</taxon>
        <taxon>Teleostei</taxon>
        <taxon>Protacanthopterygii</taxon>
        <taxon>Esociformes</taxon>
        <taxon>Umbridae</taxon>
        <taxon>Dallia</taxon>
    </lineage>
</organism>
<protein>
    <submittedName>
        <fullName evidence="1">Uncharacterized protein</fullName>
    </submittedName>
</protein>
<comment type="caution">
    <text evidence="1">The sequence shown here is derived from an EMBL/GenBank/DDBJ whole genome shotgun (WGS) entry which is preliminary data.</text>
</comment>